<protein>
    <submittedName>
        <fullName evidence="1">Uncharacterized protein</fullName>
    </submittedName>
</protein>
<sequence>MLKRIRGVTDKEVEAEFNDILAASEATKQVKHPWRNLLKRQYRPQLILAVLLPFFQQITGINVVMFYAPVLFKTIGFGDNASLGSALITGIINMLATLVSVYGAEGLCSLKAEFNFFIGWKFGVSGNVTELPKWYAILVVLFICCYVAAFAWSWGPLGWLVPSEIFPLEIRSAGQTVVVTVNMLMTFLIAQLFLNMLCHMKFGLFIFFSFFVAVMTVFIYYFLPETKNIPIEEMQHVWRQHWFWKRFIPDERPQV</sequence>
<comment type="caution">
    <text evidence="1">The sequence shown here is derived from an EMBL/GenBank/DDBJ whole genome shotgun (WGS) entry which is preliminary data.</text>
</comment>
<accession>A0ACC0YV59</accession>
<dbReference type="Proteomes" id="UP001163603">
    <property type="component" value="Chromosome 4"/>
</dbReference>
<reference evidence="2" key="1">
    <citation type="journal article" date="2023" name="G3 (Bethesda)">
        <title>Genome assembly and association tests identify interacting loci associated with vigor, precocity, and sex in interspecific pistachio rootstocks.</title>
        <authorList>
            <person name="Palmer W."/>
            <person name="Jacygrad E."/>
            <person name="Sagayaradj S."/>
            <person name="Cavanaugh K."/>
            <person name="Han R."/>
            <person name="Bertier L."/>
            <person name="Beede B."/>
            <person name="Kafkas S."/>
            <person name="Golino D."/>
            <person name="Preece J."/>
            <person name="Michelmore R."/>
        </authorList>
    </citation>
    <scope>NUCLEOTIDE SEQUENCE [LARGE SCALE GENOMIC DNA]</scope>
</reference>
<evidence type="ECO:0000313" key="1">
    <source>
        <dbReference type="EMBL" id="KAJ0042517.1"/>
    </source>
</evidence>
<gene>
    <name evidence="1" type="ORF">Pint_18806</name>
</gene>
<keyword evidence="2" id="KW-1185">Reference proteome</keyword>
<proteinExistence type="predicted"/>
<name>A0ACC0YV59_9ROSI</name>
<organism evidence="1 2">
    <name type="scientific">Pistacia integerrima</name>
    <dbReference type="NCBI Taxonomy" id="434235"/>
    <lineage>
        <taxon>Eukaryota</taxon>
        <taxon>Viridiplantae</taxon>
        <taxon>Streptophyta</taxon>
        <taxon>Embryophyta</taxon>
        <taxon>Tracheophyta</taxon>
        <taxon>Spermatophyta</taxon>
        <taxon>Magnoliopsida</taxon>
        <taxon>eudicotyledons</taxon>
        <taxon>Gunneridae</taxon>
        <taxon>Pentapetalae</taxon>
        <taxon>rosids</taxon>
        <taxon>malvids</taxon>
        <taxon>Sapindales</taxon>
        <taxon>Anacardiaceae</taxon>
        <taxon>Pistacia</taxon>
    </lineage>
</organism>
<dbReference type="EMBL" id="CM047739">
    <property type="protein sequence ID" value="KAJ0042517.1"/>
    <property type="molecule type" value="Genomic_DNA"/>
</dbReference>
<evidence type="ECO:0000313" key="2">
    <source>
        <dbReference type="Proteomes" id="UP001163603"/>
    </source>
</evidence>